<accession>A0A1F6DVY1</accession>
<dbReference type="EMBL" id="MFLK01000044">
    <property type="protein sequence ID" value="OGG65526.1"/>
    <property type="molecule type" value="Genomic_DNA"/>
</dbReference>
<proteinExistence type="predicted"/>
<evidence type="ECO:0000313" key="1">
    <source>
        <dbReference type="EMBL" id="OGG65526.1"/>
    </source>
</evidence>
<gene>
    <name evidence="1" type="ORF">A3D71_00295</name>
</gene>
<protein>
    <submittedName>
        <fullName evidence="1">Uncharacterized protein</fullName>
    </submittedName>
</protein>
<comment type="caution">
    <text evidence="1">The sequence shown here is derived from an EMBL/GenBank/DDBJ whole genome shotgun (WGS) entry which is preliminary data.</text>
</comment>
<evidence type="ECO:0000313" key="2">
    <source>
        <dbReference type="Proteomes" id="UP000177652"/>
    </source>
</evidence>
<reference evidence="1 2" key="1">
    <citation type="journal article" date="2016" name="Nat. Commun.">
        <title>Thousands of microbial genomes shed light on interconnected biogeochemical processes in an aquifer system.</title>
        <authorList>
            <person name="Anantharaman K."/>
            <person name="Brown C.T."/>
            <person name="Hug L.A."/>
            <person name="Sharon I."/>
            <person name="Castelle C.J."/>
            <person name="Probst A.J."/>
            <person name="Thomas B.C."/>
            <person name="Singh A."/>
            <person name="Wilkins M.J."/>
            <person name="Karaoz U."/>
            <person name="Brodie E.L."/>
            <person name="Williams K.H."/>
            <person name="Hubbard S.S."/>
            <person name="Banfield J.F."/>
        </authorList>
    </citation>
    <scope>NUCLEOTIDE SEQUENCE [LARGE SCALE GENOMIC DNA]</scope>
</reference>
<name>A0A1F6DVY1_9BACT</name>
<dbReference type="Proteomes" id="UP000177652">
    <property type="component" value="Unassembled WGS sequence"/>
</dbReference>
<dbReference type="AlphaFoldDB" id="A0A1F6DVY1"/>
<organism evidence="1 2">
    <name type="scientific">Candidatus Kaiserbacteria bacterium RIFCSPHIGHO2_02_FULL_55_20</name>
    <dbReference type="NCBI Taxonomy" id="1798497"/>
    <lineage>
        <taxon>Bacteria</taxon>
        <taxon>Candidatus Kaiseribacteriota</taxon>
    </lineage>
</organism>
<sequence>MNDTESIPATVAVGYKRFGVPLLLISGPHTDHETLLTILEIAEPRIPDNACEVVPTSFNPDDPKLRAFPRPLNWRWTSCELALRAFKSSGIMMRLPLFWQVEPALFAAGQAAGAPIFVNDQGNMPVGAAAIRTASMDTVVTDTEDAQRFSSYLLKRGAQFPAAWIIVHPILQKAWTIPAPLRSGTAHVAQEVHLFPGVPVLEQCEKLAARKEPVFHLSESYLFEVEGGATYLTSIGDDPLPLFRYALPVTIAQGERCSCGKKVATRVEEG</sequence>